<evidence type="ECO:0000313" key="2">
    <source>
        <dbReference type="EMBL" id="SHJ19273.1"/>
    </source>
</evidence>
<dbReference type="InterPro" id="IPR018547">
    <property type="entry name" value="AbiEi_C"/>
</dbReference>
<keyword evidence="3" id="KW-1185">Reference proteome</keyword>
<proteinExistence type="predicted"/>
<dbReference type="EMBL" id="FQZG01000031">
    <property type="protein sequence ID" value="SHJ19273.1"/>
    <property type="molecule type" value="Genomic_DNA"/>
</dbReference>
<sequence length="185" mass="20272">MMMHHLRVCYYVGWLSAAALHGASHQAPQVFQVGVDRQVRDRSVGRTRFSFAQRNVEAVPTISHPTREGTAQVSTIAATMLDIADDLHRAAGLDNAATVIVELSEDPTFDPADLIGLSTTFPAAATRRVGWILSRFTDRDDLAPLRDVAPGLAVSPSHLDPHSTVRGSMDDDWMLMINRDVEPDT</sequence>
<feature type="domain" description="AbiEi antitoxin C-terminal" evidence="1">
    <location>
        <begin position="3"/>
        <end position="133"/>
    </location>
</feature>
<dbReference type="Proteomes" id="UP000184512">
    <property type="component" value="Unassembled WGS sequence"/>
</dbReference>
<protein>
    <recommendedName>
        <fullName evidence="1">AbiEi antitoxin C-terminal domain-containing protein</fullName>
    </recommendedName>
</protein>
<accession>A0A1M6HAX5</accession>
<gene>
    <name evidence="2" type="ORF">SAMN02745244_01935</name>
</gene>
<dbReference type="AlphaFoldDB" id="A0A1M6HAX5"/>
<dbReference type="Pfam" id="PF09407">
    <property type="entry name" value="AbiEi_1"/>
    <property type="match status" value="1"/>
</dbReference>
<organism evidence="2 3">
    <name type="scientific">Tessaracoccus bendigoensis DSM 12906</name>
    <dbReference type="NCBI Taxonomy" id="1123357"/>
    <lineage>
        <taxon>Bacteria</taxon>
        <taxon>Bacillati</taxon>
        <taxon>Actinomycetota</taxon>
        <taxon>Actinomycetes</taxon>
        <taxon>Propionibacteriales</taxon>
        <taxon>Propionibacteriaceae</taxon>
        <taxon>Tessaracoccus</taxon>
    </lineage>
</organism>
<name>A0A1M6HAX5_9ACTN</name>
<evidence type="ECO:0000313" key="3">
    <source>
        <dbReference type="Proteomes" id="UP000184512"/>
    </source>
</evidence>
<evidence type="ECO:0000259" key="1">
    <source>
        <dbReference type="Pfam" id="PF09407"/>
    </source>
</evidence>
<reference evidence="2 3" key="1">
    <citation type="submission" date="2016-11" db="EMBL/GenBank/DDBJ databases">
        <authorList>
            <person name="Jaros S."/>
            <person name="Januszkiewicz K."/>
            <person name="Wedrychowicz H."/>
        </authorList>
    </citation>
    <scope>NUCLEOTIDE SEQUENCE [LARGE SCALE GENOMIC DNA]</scope>
    <source>
        <strain evidence="2 3">DSM 12906</strain>
    </source>
</reference>